<dbReference type="RefSeq" id="YP_001294815.1">
    <property type="nucleotide sequence ID" value="NC_009603.1"/>
</dbReference>
<accession>A6N213</accession>
<proteinExistence type="predicted"/>
<dbReference type="Proteomes" id="UP000001999">
    <property type="component" value="Segment"/>
</dbReference>
<organism evidence="1 2">
    <name type="scientific">Microbacterium phage Min1</name>
    <dbReference type="NCBI Taxonomy" id="446529"/>
    <lineage>
        <taxon>Viruses</taxon>
        <taxon>Duplodnaviria</taxon>
        <taxon>Heunggongvirae</taxon>
        <taxon>Uroviricota</taxon>
        <taxon>Caudoviricetes</taxon>
        <taxon>Minunavirus</taxon>
        <taxon>Minunavirus Min1</taxon>
    </lineage>
</organism>
<evidence type="ECO:0000313" key="1">
    <source>
        <dbReference type="EMBL" id="ABR10486.1"/>
    </source>
</evidence>
<dbReference type="GeneID" id="5309177"/>
<name>A6N213_9CAUD</name>
<sequence length="268" mass="28554">MDVLDDQVVDLHAAGPVEDVHQTPITGGLAVHGGVADGDVAGVAAGHDTETAQTTRTRPLEIQQTLRRARRGVLGGHDHMHILEKNVRGCGVADLVTADAQRPCPGRAAHATDLDIPHFGISAGDELERGEGAVRVDAGRFDADDIPDHIPVRVPVGRGDGEHVVMGLPIQPGDSATGRGTLDVHAIRPGIEVDVADIPPLHIPQRDRVLPRLGEDGQAVEFQAADATSTEHMRVPPHPRRIAFVPDAADDLHILRNVVHLRHTAVTR</sequence>
<evidence type="ECO:0000313" key="2">
    <source>
        <dbReference type="Proteomes" id="UP000001999"/>
    </source>
</evidence>
<keyword evidence="2" id="KW-1185">Reference proteome</keyword>
<dbReference type="KEGG" id="vg:5309177"/>
<protein>
    <submittedName>
        <fullName evidence="1">Uncharacterized protein</fullName>
    </submittedName>
</protein>
<dbReference type="EMBL" id="EF579802">
    <property type="protein sequence ID" value="ABR10486.1"/>
    <property type="molecule type" value="Genomic_DNA"/>
</dbReference>
<reference evidence="1 2" key="1">
    <citation type="submission" date="2007-04" db="EMBL/GenBank/DDBJ databases">
        <title>Isolation, characterization and complete nucleotide sequence of a novel temperate bacteriophage Min1, isolated from the nematode pathogen Microbacterium nematophilum.</title>
        <authorList>
            <person name="Akimkina T.V."/>
            <person name="Venien-Bryan C."/>
            <person name="Hodgkin J.A."/>
        </authorList>
    </citation>
    <scope>NUCLEOTIDE SEQUENCE [LARGE SCALE GENOMIC DNA]</scope>
</reference>